<dbReference type="Gene3D" id="3.40.50.720">
    <property type="entry name" value="NAD(P)-binding Rossmann-like Domain"/>
    <property type="match status" value="1"/>
</dbReference>
<protein>
    <submittedName>
        <fullName evidence="4">Alcohol dehydrogenase</fullName>
    </submittedName>
</protein>
<feature type="domain" description="Alcohol dehydrogenase-like N-terminal" evidence="3">
    <location>
        <begin position="25"/>
        <end position="138"/>
    </location>
</feature>
<keyword evidence="1" id="KW-0560">Oxidoreductase</keyword>
<dbReference type="EMBL" id="FXAT01000002">
    <property type="protein sequence ID" value="SMG23050.1"/>
    <property type="molecule type" value="Genomic_DNA"/>
</dbReference>
<dbReference type="Gene3D" id="3.90.180.10">
    <property type="entry name" value="Medium-chain alcohol dehydrogenases, catalytic domain"/>
    <property type="match status" value="1"/>
</dbReference>
<gene>
    <name evidence="4" type="ORF">SAMN06265784_102259</name>
</gene>
<proteinExistence type="predicted"/>
<dbReference type="InterPro" id="IPR013154">
    <property type="entry name" value="ADH-like_N"/>
</dbReference>
<reference evidence="5" key="1">
    <citation type="submission" date="2017-04" db="EMBL/GenBank/DDBJ databases">
        <authorList>
            <person name="Varghese N."/>
            <person name="Submissions S."/>
        </authorList>
    </citation>
    <scope>NUCLEOTIDE SEQUENCE [LARGE SCALE GENOMIC DNA]</scope>
    <source>
        <strain evidence="5">LMG 29540</strain>
    </source>
</reference>
<organism evidence="4 5">
    <name type="scientific">Paraburkholderia susongensis</name>
    <dbReference type="NCBI Taxonomy" id="1515439"/>
    <lineage>
        <taxon>Bacteria</taxon>
        <taxon>Pseudomonadati</taxon>
        <taxon>Pseudomonadota</taxon>
        <taxon>Betaproteobacteria</taxon>
        <taxon>Burkholderiales</taxon>
        <taxon>Burkholderiaceae</taxon>
        <taxon>Paraburkholderia</taxon>
    </lineage>
</organism>
<dbReference type="Pfam" id="PF08240">
    <property type="entry name" value="ADH_N"/>
    <property type="match status" value="1"/>
</dbReference>
<evidence type="ECO:0000259" key="2">
    <source>
        <dbReference type="Pfam" id="PF00107"/>
    </source>
</evidence>
<dbReference type="Proteomes" id="UP000193228">
    <property type="component" value="Unassembled WGS sequence"/>
</dbReference>
<dbReference type="OrthoDB" id="9787435at2"/>
<evidence type="ECO:0000259" key="3">
    <source>
        <dbReference type="Pfam" id="PF08240"/>
    </source>
</evidence>
<dbReference type="SUPFAM" id="SSF51735">
    <property type="entry name" value="NAD(P)-binding Rossmann-fold domains"/>
    <property type="match status" value="1"/>
</dbReference>
<evidence type="ECO:0000313" key="5">
    <source>
        <dbReference type="Proteomes" id="UP000193228"/>
    </source>
</evidence>
<dbReference type="InterPro" id="IPR050129">
    <property type="entry name" value="Zn_alcohol_dh"/>
</dbReference>
<accession>A0A1X7J6C3</accession>
<dbReference type="InterPro" id="IPR011032">
    <property type="entry name" value="GroES-like_sf"/>
</dbReference>
<evidence type="ECO:0000256" key="1">
    <source>
        <dbReference type="ARBA" id="ARBA00023002"/>
    </source>
</evidence>
<evidence type="ECO:0000313" key="4">
    <source>
        <dbReference type="EMBL" id="SMG23050.1"/>
    </source>
</evidence>
<dbReference type="GO" id="GO:0016491">
    <property type="term" value="F:oxidoreductase activity"/>
    <property type="evidence" value="ECO:0007669"/>
    <property type="project" value="UniProtKB-KW"/>
</dbReference>
<dbReference type="Pfam" id="PF00107">
    <property type="entry name" value="ADH_zinc_N"/>
    <property type="match status" value="1"/>
</dbReference>
<sequence length="361" mass="37973">MKAWQLSRLGGDLRFVDVPLPEPRPGSVVVRMQMSAVMSYMRRYVAGELPVYHAPGRPFIPGGNGVGIVHAVGQDVWHLKPGQRVVISSHFVAHENVRDAAQILIGITAAGAEGYAMQSDWPDGTLAEYALLPASVLTAADALAGLDAQRLALSTRFVVPLGGLLRGRLAAGETVVVSGATGAYGGAAALLAVAMGAGRVVAIGRDAQALRRVAERGAGRIVPVAVCGDVAQDVEAIRDAAGGHVDLAFDMVGNARDPNMTLSALRSLGRNGRLVLMGSMAVDFPVPYTEVMLNGWEIIGQFMYPRDAYRRLFSLAASGVLDFGVLSPVVFGIAQLETAIDRATDAAGLECILIDHEERAA</sequence>
<keyword evidence="5" id="KW-1185">Reference proteome</keyword>
<dbReference type="AlphaFoldDB" id="A0A1X7J6C3"/>
<dbReference type="InterPro" id="IPR013149">
    <property type="entry name" value="ADH-like_C"/>
</dbReference>
<dbReference type="InterPro" id="IPR036291">
    <property type="entry name" value="NAD(P)-bd_dom_sf"/>
</dbReference>
<feature type="domain" description="Alcohol dehydrogenase-like C-terminal" evidence="2">
    <location>
        <begin position="185"/>
        <end position="317"/>
    </location>
</feature>
<dbReference type="SUPFAM" id="SSF50129">
    <property type="entry name" value="GroES-like"/>
    <property type="match status" value="1"/>
</dbReference>
<dbReference type="STRING" id="1515439.SAMN06265784_102259"/>
<name>A0A1X7J6C3_9BURK</name>
<dbReference type="PANTHER" id="PTHR43401">
    <property type="entry name" value="L-THREONINE 3-DEHYDROGENASE"/>
    <property type="match status" value="1"/>
</dbReference>
<dbReference type="PANTHER" id="PTHR43401:SF2">
    <property type="entry name" value="L-THREONINE 3-DEHYDROGENASE"/>
    <property type="match status" value="1"/>
</dbReference>
<dbReference type="RefSeq" id="WP_085481421.1">
    <property type="nucleotide sequence ID" value="NZ_FXAT01000002.1"/>
</dbReference>